<evidence type="ECO:0000256" key="2">
    <source>
        <dbReference type="ARBA" id="ARBA00022692"/>
    </source>
</evidence>
<dbReference type="InterPro" id="IPR044880">
    <property type="entry name" value="NCX_ion-bd_dom_sf"/>
</dbReference>
<dbReference type="GO" id="GO:0008273">
    <property type="term" value="F:calcium, potassium:sodium antiporter activity"/>
    <property type="evidence" value="ECO:0007669"/>
    <property type="project" value="TreeGrafter"/>
</dbReference>
<dbReference type="Proteomes" id="UP000191110">
    <property type="component" value="Unassembled WGS sequence"/>
</dbReference>
<keyword evidence="2 5" id="KW-0812">Transmembrane</keyword>
<dbReference type="OrthoDB" id="9794225at2"/>
<dbReference type="EMBL" id="MPRL01000016">
    <property type="protein sequence ID" value="OOZ40870.1"/>
    <property type="molecule type" value="Genomic_DNA"/>
</dbReference>
<evidence type="ECO:0000256" key="3">
    <source>
        <dbReference type="ARBA" id="ARBA00022989"/>
    </source>
</evidence>
<feature type="transmembrane region" description="Helical" evidence="5">
    <location>
        <begin position="174"/>
        <end position="196"/>
    </location>
</feature>
<dbReference type="GO" id="GO:0005262">
    <property type="term" value="F:calcium channel activity"/>
    <property type="evidence" value="ECO:0007669"/>
    <property type="project" value="TreeGrafter"/>
</dbReference>
<evidence type="ECO:0000256" key="5">
    <source>
        <dbReference type="SAM" id="Phobius"/>
    </source>
</evidence>
<feature type="transmembrane region" description="Helical" evidence="5">
    <location>
        <begin position="78"/>
        <end position="96"/>
    </location>
</feature>
<protein>
    <submittedName>
        <fullName evidence="7">Calcium/sodium antiporter</fullName>
    </submittedName>
</protein>
<feature type="transmembrane region" description="Helical" evidence="5">
    <location>
        <begin position="105"/>
        <end position="124"/>
    </location>
</feature>
<dbReference type="InterPro" id="IPR004481">
    <property type="entry name" value="K/Na/Ca-exchanger"/>
</dbReference>
<keyword evidence="3 5" id="KW-1133">Transmembrane helix</keyword>
<evidence type="ECO:0000313" key="8">
    <source>
        <dbReference type="Proteomes" id="UP000191110"/>
    </source>
</evidence>
<feature type="domain" description="Sodium/calcium exchanger membrane region" evidence="6">
    <location>
        <begin position="173"/>
        <end position="317"/>
    </location>
</feature>
<evidence type="ECO:0000313" key="7">
    <source>
        <dbReference type="EMBL" id="OOZ40870.1"/>
    </source>
</evidence>
<feature type="transmembrane region" description="Helical" evidence="5">
    <location>
        <begin position="208"/>
        <end position="230"/>
    </location>
</feature>
<reference evidence="7 8" key="1">
    <citation type="submission" date="2016-11" db="EMBL/GenBank/DDBJ databases">
        <title>Mixed transmission modes and dynamic genome evolution in an obligate animal-bacterial symbiosis.</title>
        <authorList>
            <person name="Russell S.L."/>
            <person name="Corbett-Detig R.B."/>
            <person name="Cavanaugh C.M."/>
        </authorList>
    </citation>
    <scope>NUCLEOTIDE SEQUENCE [LARGE SCALE GENOMIC DNA]</scope>
    <source>
        <strain evidence="7">Sveles-Q1</strain>
    </source>
</reference>
<dbReference type="RefSeq" id="WP_078483168.1">
    <property type="nucleotide sequence ID" value="NZ_MPRL01000016.1"/>
</dbReference>
<feature type="transmembrane region" description="Helical" evidence="5">
    <location>
        <begin position="303"/>
        <end position="320"/>
    </location>
</feature>
<evidence type="ECO:0000256" key="4">
    <source>
        <dbReference type="ARBA" id="ARBA00023136"/>
    </source>
</evidence>
<feature type="transmembrane region" description="Helical" evidence="5">
    <location>
        <begin position="274"/>
        <end position="291"/>
    </location>
</feature>
<comment type="subcellular location">
    <subcellularLocation>
        <location evidence="1">Membrane</location>
        <topology evidence="1">Multi-pass membrane protein</topology>
    </subcellularLocation>
</comment>
<feature type="domain" description="Sodium/calcium exchanger membrane region" evidence="6">
    <location>
        <begin position="5"/>
        <end position="143"/>
    </location>
</feature>
<evidence type="ECO:0000259" key="6">
    <source>
        <dbReference type="Pfam" id="PF01699"/>
    </source>
</evidence>
<keyword evidence="4 5" id="KW-0472">Membrane</keyword>
<feature type="transmembrane region" description="Helical" evidence="5">
    <location>
        <begin position="6"/>
        <end position="23"/>
    </location>
</feature>
<dbReference type="NCBIfam" id="TIGR00367">
    <property type="entry name" value="calcium/sodium antiporter"/>
    <property type="match status" value="1"/>
</dbReference>
<organism evidence="7 8">
    <name type="scientific">Solemya pervernicosa gill symbiont</name>
    <dbReference type="NCBI Taxonomy" id="642797"/>
    <lineage>
        <taxon>Bacteria</taxon>
        <taxon>Pseudomonadati</taxon>
        <taxon>Pseudomonadota</taxon>
        <taxon>Gammaproteobacteria</taxon>
        <taxon>sulfur-oxidizing symbionts</taxon>
    </lineage>
</organism>
<dbReference type="InterPro" id="IPR004837">
    <property type="entry name" value="NaCa_Exmemb"/>
</dbReference>
<dbReference type="GO" id="GO:0005886">
    <property type="term" value="C:plasma membrane"/>
    <property type="evidence" value="ECO:0007669"/>
    <property type="project" value="TreeGrafter"/>
</dbReference>
<dbReference type="Gene3D" id="1.20.1420.30">
    <property type="entry name" value="NCX, central ion-binding region"/>
    <property type="match status" value="2"/>
</dbReference>
<dbReference type="AlphaFoldDB" id="A0A1T2L735"/>
<feature type="transmembrane region" description="Helical" evidence="5">
    <location>
        <begin position="35"/>
        <end position="58"/>
    </location>
</feature>
<keyword evidence="8" id="KW-1185">Reference proteome</keyword>
<name>A0A1T2L735_9GAMM</name>
<sequence length="324" mass="33578">MLLDIAAILGGFLILIWGADKFVTGASATARNLGISPLIIGLTIVGFGTSAPEILVSVISSSLGNPGLAIGNALGSNITNIALILGATAVLIPLNVNSDTVRRELPILLSAMLIALVLLQDGVLGRLDGIFLLSGLAVMIYMVVSLGLKTRRDDPLSGEFDDEIPSHMPMRTAIIWLIVGLAALLISSRALVWGAVNIATSFGVSDLIIGLTIVALGTSLPELAASIVSAKKGEHDIAIGNVIGSNMFNLLAVLGLPGVIHPGSFDPAVLTRDYPVMIGLTILLFAMAYGFRGPGRITRGEGSVLLLAFIGYQTVLYLSATGAM</sequence>
<dbReference type="GO" id="GO:0006874">
    <property type="term" value="P:intracellular calcium ion homeostasis"/>
    <property type="evidence" value="ECO:0007669"/>
    <property type="project" value="TreeGrafter"/>
</dbReference>
<feature type="transmembrane region" description="Helical" evidence="5">
    <location>
        <begin position="130"/>
        <end position="148"/>
    </location>
</feature>
<feature type="transmembrane region" description="Helical" evidence="5">
    <location>
        <begin position="242"/>
        <end position="262"/>
    </location>
</feature>
<comment type="caution">
    <text evidence="7">The sequence shown here is derived from an EMBL/GenBank/DDBJ whole genome shotgun (WGS) entry which is preliminary data.</text>
</comment>
<evidence type="ECO:0000256" key="1">
    <source>
        <dbReference type="ARBA" id="ARBA00004141"/>
    </source>
</evidence>
<dbReference type="Pfam" id="PF01699">
    <property type="entry name" value="Na_Ca_ex"/>
    <property type="match status" value="2"/>
</dbReference>
<dbReference type="PANTHER" id="PTHR10846">
    <property type="entry name" value="SODIUM/POTASSIUM/CALCIUM EXCHANGER"/>
    <property type="match status" value="1"/>
</dbReference>
<dbReference type="PANTHER" id="PTHR10846:SF8">
    <property type="entry name" value="INNER MEMBRANE PROTEIN YRBG"/>
    <property type="match status" value="1"/>
</dbReference>
<accession>A0A1T2L735</accession>
<gene>
    <name evidence="7" type="ORF">BOW53_05925</name>
</gene>
<proteinExistence type="predicted"/>